<dbReference type="Gene3D" id="2.60.120.920">
    <property type="match status" value="2"/>
</dbReference>
<evidence type="ECO:0000259" key="1">
    <source>
        <dbReference type="PROSITE" id="PS50188"/>
    </source>
</evidence>
<dbReference type="SMART" id="SM00449">
    <property type="entry name" value="SPRY"/>
    <property type="match status" value="1"/>
</dbReference>
<evidence type="ECO:0000313" key="3">
    <source>
        <dbReference type="Proteomes" id="UP000789570"/>
    </source>
</evidence>
<dbReference type="SUPFAM" id="SSF48452">
    <property type="entry name" value="TPR-like"/>
    <property type="match status" value="1"/>
</dbReference>
<evidence type="ECO:0000313" key="2">
    <source>
        <dbReference type="EMBL" id="CAG8650813.1"/>
    </source>
</evidence>
<proteinExistence type="predicted"/>
<protein>
    <submittedName>
        <fullName evidence="2">14472_t:CDS:1</fullName>
    </submittedName>
</protein>
<dbReference type="Gene3D" id="1.25.40.10">
    <property type="entry name" value="Tetratricopeptide repeat domain"/>
    <property type="match status" value="1"/>
</dbReference>
<dbReference type="InterPro" id="IPR043136">
    <property type="entry name" value="B30.2/SPRY_sf"/>
</dbReference>
<feature type="domain" description="B30.2/SPRY" evidence="1">
    <location>
        <begin position="1"/>
        <end position="160"/>
    </location>
</feature>
<dbReference type="OrthoDB" id="25503at2759"/>
<gene>
    <name evidence="2" type="ORF">FCALED_LOCUS11054</name>
</gene>
<comment type="caution">
    <text evidence="2">The sequence shown here is derived from an EMBL/GenBank/DDBJ whole genome shotgun (WGS) entry which is preliminary data.</text>
</comment>
<name>A0A9N9DWP3_9GLOM</name>
<accession>A0A9N9DWP3</accession>
<dbReference type="Proteomes" id="UP000789570">
    <property type="component" value="Unassembled WGS sequence"/>
</dbReference>
<dbReference type="Pfam" id="PF00622">
    <property type="entry name" value="SPRY"/>
    <property type="match status" value="1"/>
</dbReference>
<dbReference type="InterPro" id="IPR003877">
    <property type="entry name" value="SPRY_dom"/>
</dbReference>
<dbReference type="InterPro" id="IPR001870">
    <property type="entry name" value="B30.2/SPRY"/>
</dbReference>
<dbReference type="PROSITE" id="PS50188">
    <property type="entry name" value="B302_SPRY"/>
    <property type="match status" value="1"/>
</dbReference>
<dbReference type="InterPro" id="IPR011990">
    <property type="entry name" value="TPR-like_helical_dom_sf"/>
</dbReference>
<dbReference type="SUPFAM" id="SSF49899">
    <property type="entry name" value="Concanavalin A-like lectins/glucanases"/>
    <property type="match status" value="1"/>
</dbReference>
<dbReference type="InterPro" id="IPR013320">
    <property type="entry name" value="ConA-like_dom_sf"/>
</dbReference>
<organism evidence="2 3">
    <name type="scientific">Funneliformis caledonium</name>
    <dbReference type="NCBI Taxonomy" id="1117310"/>
    <lineage>
        <taxon>Eukaryota</taxon>
        <taxon>Fungi</taxon>
        <taxon>Fungi incertae sedis</taxon>
        <taxon>Mucoromycota</taxon>
        <taxon>Glomeromycotina</taxon>
        <taxon>Glomeromycetes</taxon>
        <taxon>Glomerales</taxon>
        <taxon>Glomeraceae</taxon>
        <taxon>Funneliformis</taxon>
    </lineage>
</organism>
<dbReference type="InterPro" id="IPR050618">
    <property type="entry name" value="Ubq-SigPath_Reg"/>
</dbReference>
<dbReference type="PANTHER" id="PTHR12864">
    <property type="entry name" value="RAN BINDING PROTEIN 9-RELATED"/>
    <property type="match status" value="1"/>
</dbReference>
<dbReference type="EMBL" id="CAJVPQ010004411">
    <property type="protein sequence ID" value="CAG8650813.1"/>
    <property type="molecule type" value="Genomic_DNA"/>
</dbReference>
<dbReference type="AlphaFoldDB" id="A0A9N9DWP3"/>
<sequence length="279" mass="32332">MNLRSVLETKNDGHIKINDRNLLRLYEDRLIVTYTGLGGKENCAAIRVNHPIPKHFELFYFEVDIIDKGENGEIGIGFCTQAASLNKMPGLDESYRYGLKFIAGDTIGCCINFKNYTVFYTRNGVNLGIAFKKLKNALYPYIRMMSPGGSVGANFSDRKFKYTVMNDDDIYESLKKNWSEILNSYNDKILSLQINKFSDLIQSSEIKQNINLLKYRRKLYFVIGEYKLALTDFTKLLEFDANNTFALKYQGEIYYITELYDDGKYNHKLIKLNLPIFVY</sequence>
<keyword evidence="3" id="KW-1185">Reference proteome</keyword>
<reference evidence="2" key="1">
    <citation type="submission" date="2021-06" db="EMBL/GenBank/DDBJ databases">
        <authorList>
            <person name="Kallberg Y."/>
            <person name="Tangrot J."/>
            <person name="Rosling A."/>
        </authorList>
    </citation>
    <scope>NUCLEOTIDE SEQUENCE</scope>
    <source>
        <strain evidence="2">UK204</strain>
    </source>
</reference>